<dbReference type="Proteomes" id="UP001151760">
    <property type="component" value="Unassembled WGS sequence"/>
</dbReference>
<organism evidence="1 2">
    <name type="scientific">Tanacetum coccineum</name>
    <dbReference type="NCBI Taxonomy" id="301880"/>
    <lineage>
        <taxon>Eukaryota</taxon>
        <taxon>Viridiplantae</taxon>
        <taxon>Streptophyta</taxon>
        <taxon>Embryophyta</taxon>
        <taxon>Tracheophyta</taxon>
        <taxon>Spermatophyta</taxon>
        <taxon>Magnoliopsida</taxon>
        <taxon>eudicotyledons</taxon>
        <taxon>Gunneridae</taxon>
        <taxon>Pentapetalae</taxon>
        <taxon>asterids</taxon>
        <taxon>campanulids</taxon>
        <taxon>Asterales</taxon>
        <taxon>Asteraceae</taxon>
        <taxon>Asteroideae</taxon>
        <taxon>Anthemideae</taxon>
        <taxon>Anthemidinae</taxon>
        <taxon>Tanacetum</taxon>
    </lineage>
</organism>
<reference evidence="1" key="2">
    <citation type="submission" date="2022-01" db="EMBL/GenBank/DDBJ databases">
        <authorList>
            <person name="Yamashiro T."/>
            <person name="Shiraishi A."/>
            <person name="Satake H."/>
            <person name="Nakayama K."/>
        </authorList>
    </citation>
    <scope>NUCLEOTIDE SEQUENCE</scope>
</reference>
<comment type="caution">
    <text evidence="1">The sequence shown here is derived from an EMBL/GenBank/DDBJ whole genome shotgun (WGS) entry which is preliminary data.</text>
</comment>
<dbReference type="PANTHER" id="PTHR34072">
    <property type="entry name" value="ENZYMATIC POLYPROTEIN-RELATED"/>
    <property type="match status" value="1"/>
</dbReference>
<evidence type="ECO:0000313" key="1">
    <source>
        <dbReference type="EMBL" id="GJT50203.1"/>
    </source>
</evidence>
<gene>
    <name evidence="1" type="ORF">Tco_0976360</name>
</gene>
<dbReference type="PANTHER" id="PTHR34072:SF52">
    <property type="entry name" value="RIBONUCLEASE H"/>
    <property type="match status" value="1"/>
</dbReference>
<accession>A0ABQ5EH07</accession>
<keyword evidence="2" id="KW-1185">Reference proteome</keyword>
<evidence type="ECO:0008006" key="3">
    <source>
        <dbReference type="Google" id="ProtNLM"/>
    </source>
</evidence>
<reference evidence="1" key="1">
    <citation type="journal article" date="2022" name="Int. J. Mol. Sci.">
        <title>Draft Genome of Tanacetum Coccineum: Genomic Comparison of Closely Related Tanacetum-Family Plants.</title>
        <authorList>
            <person name="Yamashiro T."/>
            <person name="Shiraishi A."/>
            <person name="Nakayama K."/>
            <person name="Satake H."/>
        </authorList>
    </citation>
    <scope>NUCLEOTIDE SEQUENCE</scope>
</reference>
<protein>
    <recommendedName>
        <fullName evidence="3">Reverse transcriptase domain-containing protein</fullName>
    </recommendedName>
</protein>
<proteinExistence type="predicted"/>
<name>A0ABQ5EH07_9ASTR</name>
<sequence length="444" mass="49955">MHYHLLVPCDEMPRDLVYLLRKRQRSYYSLVMVLSRGGSAVVTAWQDYMDDLVGAIRRLNPTTLEGQPESLLSWLLSVGWPIPLTHCPSDRGGGSTYHVPPWARSDGCLRSVHSEGISLRTNDCWKADYRRQRQLVEALKIVEEPQDSDDELQRQAGTCYGPAGHSYQRRLVAVLRLENGTKRKDTRLTKYNSPPVADPTTTTLGHSAQLQALIDVGCHAVWQNVIDHEMAMISHTSGNRFCGLPGSLLEDAPSGKEQEIKEMVWCSSQGLCSGSCRAKPKQQRCDGNKAKSYEEHIARYIGVVLKKEGVVMQNFQVLLGGIIDDLLKGFSKIGQTIDQAHSKWEVCVCSEVWEALSVLVPSVTACSMIKSLQHILNQKELNMRQRRWLELLSDYDCDIRYHPGKANVVADALSRKEREPPLRVRALVMTISLDLPKQILNAQK</sequence>
<evidence type="ECO:0000313" key="2">
    <source>
        <dbReference type="Proteomes" id="UP001151760"/>
    </source>
</evidence>
<dbReference type="EMBL" id="BQNB010016301">
    <property type="protein sequence ID" value="GJT50203.1"/>
    <property type="molecule type" value="Genomic_DNA"/>
</dbReference>